<gene>
    <name evidence="4" type="ORF">NI17_003755</name>
</gene>
<dbReference type="PANTHER" id="PTHR12128">
    <property type="entry name" value="DIHYDRODIPICOLINATE SYNTHASE"/>
    <property type="match status" value="1"/>
</dbReference>
<dbReference type="OrthoDB" id="9778880at2"/>
<dbReference type="GO" id="GO:0008840">
    <property type="term" value="F:4-hydroxy-tetrahydrodipicolinate synthase activity"/>
    <property type="evidence" value="ECO:0007669"/>
    <property type="project" value="TreeGrafter"/>
</dbReference>
<evidence type="ECO:0000256" key="3">
    <source>
        <dbReference type="PIRNR" id="PIRNR001365"/>
    </source>
</evidence>
<keyword evidence="5" id="KW-1185">Reference proteome</keyword>
<protein>
    <submittedName>
        <fullName evidence="4">Dihydrodipicolinate synthase family protein</fullName>
    </submittedName>
</protein>
<dbReference type="KEGG" id="thao:NI17_003755"/>
<dbReference type="PIRSF" id="PIRSF001365">
    <property type="entry name" value="DHDPS"/>
    <property type="match status" value="1"/>
</dbReference>
<comment type="similarity">
    <text evidence="1 3">Belongs to the DapA family.</text>
</comment>
<dbReference type="CDD" id="cd00408">
    <property type="entry name" value="DHDPS-like"/>
    <property type="match status" value="1"/>
</dbReference>
<evidence type="ECO:0000313" key="4">
    <source>
        <dbReference type="EMBL" id="UOE20363.1"/>
    </source>
</evidence>
<accession>A0A399G6T2</accession>
<name>A0A399G6T2_9ACTN</name>
<dbReference type="RefSeq" id="WP_068689366.1">
    <property type="nucleotide sequence ID" value="NZ_CP063196.1"/>
</dbReference>
<organism evidence="4 5">
    <name type="scientific">Thermobifida halotolerans</name>
    <dbReference type="NCBI Taxonomy" id="483545"/>
    <lineage>
        <taxon>Bacteria</taxon>
        <taxon>Bacillati</taxon>
        <taxon>Actinomycetota</taxon>
        <taxon>Actinomycetes</taxon>
        <taxon>Streptosporangiales</taxon>
        <taxon>Nocardiopsidaceae</taxon>
        <taxon>Thermobifida</taxon>
    </lineage>
</organism>
<dbReference type="InterPro" id="IPR013785">
    <property type="entry name" value="Aldolase_TIM"/>
</dbReference>
<dbReference type="PANTHER" id="PTHR12128:SF66">
    <property type="entry name" value="4-HYDROXY-2-OXOGLUTARATE ALDOLASE, MITOCHONDRIAL"/>
    <property type="match status" value="1"/>
</dbReference>
<evidence type="ECO:0000313" key="5">
    <source>
        <dbReference type="Proteomes" id="UP000265719"/>
    </source>
</evidence>
<dbReference type="SMART" id="SM01130">
    <property type="entry name" value="DHDPS"/>
    <property type="match status" value="1"/>
</dbReference>
<proteinExistence type="inferred from homology"/>
<dbReference type="EMBL" id="CP063196">
    <property type="protein sequence ID" value="UOE20363.1"/>
    <property type="molecule type" value="Genomic_DNA"/>
</dbReference>
<dbReference type="PRINTS" id="PR00146">
    <property type="entry name" value="DHPICSNTHASE"/>
</dbReference>
<dbReference type="Proteomes" id="UP000265719">
    <property type="component" value="Chromosome"/>
</dbReference>
<dbReference type="SUPFAM" id="SSF51569">
    <property type="entry name" value="Aldolase"/>
    <property type="match status" value="1"/>
</dbReference>
<dbReference type="InterPro" id="IPR002220">
    <property type="entry name" value="DapA-like"/>
</dbReference>
<sequence>MDRGDVTWRGYWPAAPTPFDTEGRLDEDAWRALLRLYLAQGVHGVLVNGSTGEWFSQTPDERRSVARIAVEEIGGRIPVVVGVTAYTPGEAARLARHAADIGADGALATPPPYVHPSPAETLAFYTEVCAATDLPFMVYNWPRGVAVDMAADQDLIRRLCDIDTVVAVKDSTGDWLRMLTTVESVGDRVRVFGSFLHRRGLAVLLGIGGDGNIDGGALGAPFAVPYYEAVRAGDRETARHWADRYTALSSALVNPDYSGRFASPVPQLKAAMALLGQPGGTVRPPLLPVTDPDALAAIERAVKAAGLPEAPTAEAR</sequence>
<evidence type="ECO:0000256" key="2">
    <source>
        <dbReference type="ARBA" id="ARBA00023239"/>
    </source>
</evidence>
<dbReference type="Gene3D" id="3.20.20.70">
    <property type="entry name" value="Aldolase class I"/>
    <property type="match status" value="1"/>
</dbReference>
<dbReference type="Pfam" id="PF00701">
    <property type="entry name" value="DHDPS"/>
    <property type="match status" value="1"/>
</dbReference>
<evidence type="ECO:0000256" key="1">
    <source>
        <dbReference type="ARBA" id="ARBA00007592"/>
    </source>
</evidence>
<keyword evidence="2 3" id="KW-0456">Lyase</keyword>
<dbReference type="AlphaFoldDB" id="A0A399G6T2"/>
<reference evidence="4" key="1">
    <citation type="submission" date="2020-10" db="EMBL/GenBank/DDBJ databases">
        <title>De novo genome project of the cellulose decomposer Thermobifida halotolerans type strain.</title>
        <authorList>
            <person name="Nagy I."/>
            <person name="Horvath B."/>
            <person name="Kukolya J."/>
            <person name="Nagy I."/>
            <person name="Orsini M."/>
        </authorList>
    </citation>
    <scope>NUCLEOTIDE SEQUENCE</scope>
    <source>
        <strain evidence="4">DSM 44931</strain>
    </source>
</reference>